<reference evidence="1 2" key="1">
    <citation type="submission" date="2018-05" db="EMBL/GenBank/DDBJ databases">
        <title>Vancomycin-resistant Enterococcus faecium strain from Chelyabinsk, Russia.</title>
        <authorList>
            <person name="Gostev V."/>
            <person name="Goncharov A."/>
            <person name="Kolodzhieva V."/>
            <person name="Suvorov A."/>
            <person name="Sidorenko S."/>
            <person name="Zueva L."/>
        </authorList>
    </citation>
    <scope>NUCLEOTIDE SEQUENCE [LARGE SCALE GENOMIC DNA]</scope>
    <source>
        <strain evidence="1 2">20</strain>
    </source>
</reference>
<comment type="caution">
    <text evidence="1">The sequence shown here is derived from an EMBL/GenBank/DDBJ whole genome shotgun (WGS) entry which is preliminary data.</text>
</comment>
<dbReference type="AlphaFoldDB" id="A0A2H5DHU6"/>
<evidence type="ECO:0000313" key="1">
    <source>
        <dbReference type="EMBL" id="PZM54719.1"/>
    </source>
</evidence>
<dbReference type="Proteomes" id="UP000249070">
    <property type="component" value="Unassembled WGS sequence"/>
</dbReference>
<gene>
    <name evidence="1" type="ORF">DKP91_12165</name>
</gene>
<proteinExistence type="predicted"/>
<sequence length="87" mass="10078">MSLPLNSESQGAISKNSFSCFMTMVTCDRGVGRRILFIRKEGAVTRLLSQSLISFYYRISPFDWMTCLYQSNDFFFNRFFVPFPSSS</sequence>
<name>A0A2H5DHU6_ENTFC</name>
<accession>A0A2H5DHU6</accession>
<dbReference type="EMBL" id="QHGU01000077">
    <property type="protein sequence ID" value="PZM54719.1"/>
    <property type="molecule type" value="Genomic_DNA"/>
</dbReference>
<evidence type="ECO:0000313" key="2">
    <source>
        <dbReference type="Proteomes" id="UP000249070"/>
    </source>
</evidence>
<protein>
    <submittedName>
        <fullName evidence="1">Uncharacterized protein</fullName>
    </submittedName>
</protein>
<organism evidence="1 2">
    <name type="scientific">Enterococcus faecium</name>
    <name type="common">Streptococcus faecium</name>
    <dbReference type="NCBI Taxonomy" id="1352"/>
    <lineage>
        <taxon>Bacteria</taxon>
        <taxon>Bacillati</taxon>
        <taxon>Bacillota</taxon>
        <taxon>Bacilli</taxon>
        <taxon>Lactobacillales</taxon>
        <taxon>Enterococcaceae</taxon>
        <taxon>Enterococcus</taxon>
    </lineage>
</organism>